<dbReference type="EMBL" id="MU002268">
    <property type="protein sequence ID" value="KAF2787897.1"/>
    <property type="molecule type" value="Genomic_DNA"/>
</dbReference>
<dbReference type="InterPro" id="IPR015424">
    <property type="entry name" value="PyrdxlP-dep_Trfase"/>
</dbReference>
<evidence type="ECO:0000313" key="4">
    <source>
        <dbReference type="EMBL" id="KAF2787897.1"/>
    </source>
</evidence>
<sequence>MLLRLTILRVSLPTWEDIVSYMKQDALLHGRLQSDYPRFYHHVEVERLGNTVLQHLTNDKQLRCLVFPSLAGAARCCTYFIRKSLQKGDAKTYLEIWSFQLPNGRSASDESKQWSRFVVGWFGEGISGRHAMFCNDHVEDMEAVLVSHNGRCVRFSPYLQSPVSTHPVPAHVVPSRKLDLATKQEIKSLITEWISPQHPGARHVRFTDVFLFCKGMVANSTIARILLETSRFCEAVVFGWPYGSTPNAVQETGFERYTFYSQGSSEELDLIEKSLHHGKRIACLSCEVPSNPLCTTPDLMRIRSLADQYHFAVVCDETIGTFVNVDVLPLVDAVVTCLTKLFSGGCNVMAGSIVLNNQSRFYERIQATLAKTHEDLLFSLDAEILLENYVDFPGRVRKTNQTAMVVVNFLLAQPKELIRQVNYPTKVKTASVYEKLRRKPQGGYGPLISIVFHSDKAAKQFYNAVDLCKGPSFGADFTLVLPYSQLAHAYELDWAEALGMPKQIFVSAWDWKTHLLLLRSWRMRSRLRFKRQTRKASI</sequence>
<proteinExistence type="inferred from homology"/>
<dbReference type="SUPFAM" id="SSF53383">
    <property type="entry name" value="PLP-dependent transferases"/>
    <property type="match status" value="1"/>
</dbReference>
<dbReference type="InterPro" id="IPR051750">
    <property type="entry name" value="Trans-sulfuration_enzymes"/>
</dbReference>
<accession>A0A6A6WVY1</accession>
<dbReference type="InterPro" id="IPR000277">
    <property type="entry name" value="Cys/Met-Metab_PyrdxlP-dep_enz"/>
</dbReference>
<dbReference type="PANTHER" id="PTHR42699">
    <property type="match status" value="1"/>
</dbReference>
<evidence type="ECO:0000256" key="3">
    <source>
        <dbReference type="RuleBase" id="RU362118"/>
    </source>
</evidence>
<dbReference type="GO" id="GO:0003962">
    <property type="term" value="F:cystathionine gamma-synthase activity"/>
    <property type="evidence" value="ECO:0007669"/>
    <property type="project" value="TreeGrafter"/>
</dbReference>
<reference evidence="4" key="1">
    <citation type="journal article" date="2020" name="Stud. Mycol.">
        <title>101 Dothideomycetes genomes: a test case for predicting lifestyles and emergence of pathogens.</title>
        <authorList>
            <person name="Haridas S."/>
            <person name="Albert R."/>
            <person name="Binder M."/>
            <person name="Bloem J."/>
            <person name="Labutti K."/>
            <person name="Salamov A."/>
            <person name="Andreopoulos B."/>
            <person name="Baker S."/>
            <person name="Barry K."/>
            <person name="Bills G."/>
            <person name="Bluhm B."/>
            <person name="Cannon C."/>
            <person name="Castanera R."/>
            <person name="Culley D."/>
            <person name="Daum C."/>
            <person name="Ezra D."/>
            <person name="Gonzalez J."/>
            <person name="Henrissat B."/>
            <person name="Kuo A."/>
            <person name="Liang C."/>
            <person name="Lipzen A."/>
            <person name="Lutzoni F."/>
            <person name="Magnuson J."/>
            <person name="Mondo S."/>
            <person name="Nolan M."/>
            <person name="Ohm R."/>
            <person name="Pangilinan J."/>
            <person name="Park H.-J."/>
            <person name="Ramirez L."/>
            <person name="Alfaro M."/>
            <person name="Sun H."/>
            <person name="Tritt A."/>
            <person name="Yoshinaga Y."/>
            <person name="Zwiers L.-H."/>
            <person name="Turgeon B."/>
            <person name="Goodwin S."/>
            <person name="Spatafora J."/>
            <person name="Crous P."/>
            <person name="Grigoriev I."/>
        </authorList>
    </citation>
    <scope>NUCLEOTIDE SEQUENCE</scope>
    <source>
        <strain evidence="4">CBS 109.77</strain>
    </source>
</reference>
<keyword evidence="4" id="KW-0808">Transferase</keyword>
<gene>
    <name evidence="4" type="ORF">K505DRAFT_353553</name>
</gene>
<protein>
    <submittedName>
        <fullName evidence="4">PLP-dependent transferase</fullName>
    </submittedName>
</protein>
<dbReference type="Gene3D" id="3.40.640.10">
    <property type="entry name" value="Type I PLP-dependent aspartate aminotransferase-like (Major domain)"/>
    <property type="match status" value="1"/>
</dbReference>
<dbReference type="GO" id="GO:0030170">
    <property type="term" value="F:pyridoxal phosphate binding"/>
    <property type="evidence" value="ECO:0007669"/>
    <property type="project" value="InterPro"/>
</dbReference>
<keyword evidence="5" id="KW-1185">Reference proteome</keyword>
<dbReference type="Gene3D" id="3.90.1150.10">
    <property type="entry name" value="Aspartate Aminotransferase, domain 1"/>
    <property type="match status" value="1"/>
</dbReference>
<dbReference type="Proteomes" id="UP000799757">
    <property type="component" value="Unassembled WGS sequence"/>
</dbReference>
<keyword evidence="2 3" id="KW-0663">Pyridoxal phosphate</keyword>
<dbReference type="InterPro" id="IPR015422">
    <property type="entry name" value="PyrdxlP-dep_Trfase_small"/>
</dbReference>
<dbReference type="Pfam" id="PF01053">
    <property type="entry name" value="Cys_Met_Meta_PP"/>
    <property type="match status" value="1"/>
</dbReference>
<dbReference type="OrthoDB" id="3782079at2759"/>
<dbReference type="InterPro" id="IPR015421">
    <property type="entry name" value="PyrdxlP-dep_Trfase_major"/>
</dbReference>
<evidence type="ECO:0000256" key="1">
    <source>
        <dbReference type="ARBA" id="ARBA00001933"/>
    </source>
</evidence>
<evidence type="ECO:0000313" key="5">
    <source>
        <dbReference type="Proteomes" id="UP000799757"/>
    </source>
</evidence>
<organism evidence="4 5">
    <name type="scientific">Melanomma pulvis-pyrius CBS 109.77</name>
    <dbReference type="NCBI Taxonomy" id="1314802"/>
    <lineage>
        <taxon>Eukaryota</taxon>
        <taxon>Fungi</taxon>
        <taxon>Dikarya</taxon>
        <taxon>Ascomycota</taxon>
        <taxon>Pezizomycotina</taxon>
        <taxon>Dothideomycetes</taxon>
        <taxon>Pleosporomycetidae</taxon>
        <taxon>Pleosporales</taxon>
        <taxon>Melanommataceae</taxon>
        <taxon>Melanomma</taxon>
    </lineage>
</organism>
<dbReference type="AlphaFoldDB" id="A0A6A6WVY1"/>
<dbReference type="GO" id="GO:0019346">
    <property type="term" value="P:transsulfuration"/>
    <property type="evidence" value="ECO:0007669"/>
    <property type="project" value="InterPro"/>
</dbReference>
<name>A0A6A6WVY1_9PLEO</name>
<comment type="similarity">
    <text evidence="3">Belongs to the trans-sulfuration enzymes family.</text>
</comment>
<dbReference type="PANTHER" id="PTHR42699:SF1">
    <property type="entry name" value="CYSTATHIONINE GAMMA-SYNTHASE-RELATED"/>
    <property type="match status" value="1"/>
</dbReference>
<evidence type="ECO:0000256" key="2">
    <source>
        <dbReference type="ARBA" id="ARBA00022898"/>
    </source>
</evidence>
<comment type="cofactor">
    <cofactor evidence="1 3">
        <name>pyridoxal 5'-phosphate</name>
        <dbReference type="ChEBI" id="CHEBI:597326"/>
    </cofactor>
</comment>